<dbReference type="RefSeq" id="WP_099452091.1">
    <property type="nucleotide sequence ID" value="NZ_CP024161.1"/>
</dbReference>
<name>A0ABN5DUP2_9BACT</name>
<organism evidence="1 2">
    <name type="scientific">Mesomycoplasma dispar</name>
    <dbReference type="NCBI Taxonomy" id="86660"/>
    <lineage>
        <taxon>Bacteria</taxon>
        <taxon>Bacillati</taxon>
        <taxon>Mycoplasmatota</taxon>
        <taxon>Mycoplasmoidales</taxon>
        <taxon>Metamycoplasmataceae</taxon>
        <taxon>Mesomycoplasma</taxon>
    </lineage>
</organism>
<sequence>MRKAQIISLIVLVGALSGFAYLAHKLQPHITQTKQIAITISNGVRNPGTKFFDYGINWRKVFTEFDVIRGYDIGKYNLDSEVTTDQKVELKPIGFRIKIDKISIKNTAKLKISRNIVDKIRVFFKERKNKKTTWKELEWALEIDSETLRTLQENFTLD</sequence>
<keyword evidence="2" id="KW-1185">Reference proteome</keyword>
<reference evidence="1" key="1">
    <citation type="submission" date="2017-10" db="EMBL/GenBank/DDBJ databases">
        <title>Genome-wide analysis of the first isolated strain mycoplasma dispar GS01.</title>
        <authorList>
            <person name="Hao H."/>
            <person name="Chen S."/>
            <person name="Zhao P."/>
            <person name="Chu Y."/>
            <person name="Liu Y."/>
        </authorList>
    </citation>
    <scope>NUCLEOTIDE SEQUENCE [LARGE SCALE GENOMIC DNA]</scope>
    <source>
        <strain evidence="1">GS01</strain>
    </source>
</reference>
<proteinExistence type="predicted"/>
<dbReference type="NCBIfam" id="NF045978">
    <property type="entry name" value="ComEA_MAG0490"/>
    <property type="match status" value="1"/>
</dbReference>
<evidence type="ECO:0000313" key="1">
    <source>
        <dbReference type="EMBL" id="ATP59880.1"/>
    </source>
</evidence>
<dbReference type="Proteomes" id="UP000224629">
    <property type="component" value="Chromosome"/>
</dbReference>
<dbReference type="EMBL" id="CP024161">
    <property type="protein sequence ID" value="ATP59880.1"/>
    <property type="molecule type" value="Genomic_DNA"/>
</dbReference>
<accession>A0ABN5DUP2</accession>
<protein>
    <submittedName>
        <fullName evidence="1">Uncharacterized protein</fullName>
    </submittedName>
</protein>
<evidence type="ECO:0000313" key="2">
    <source>
        <dbReference type="Proteomes" id="UP000224629"/>
    </source>
</evidence>
<gene>
    <name evidence="1" type="ORF">CSW10_03010</name>
</gene>